<keyword evidence="5 12" id="KW-0812">Transmembrane</keyword>
<evidence type="ECO:0000256" key="7">
    <source>
        <dbReference type="ARBA" id="ARBA00022927"/>
    </source>
</evidence>
<keyword evidence="8 12" id="KW-1133">Transmembrane helix</keyword>
<keyword evidence="6" id="KW-0256">Endoplasmic reticulum</keyword>
<keyword evidence="7" id="KW-0653">Protein transport</keyword>
<comment type="subcellular location">
    <subcellularLocation>
        <location evidence="1">Endoplasmic reticulum membrane</location>
        <topology evidence="1">Multi-pass membrane protein</topology>
    </subcellularLocation>
</comment>
<evidence type="ECO:0000256" key="6">
    <source>
        <dbReference type="ARBA" id="ARBA00022824"/>
    </source>
</evidence>
<evidence type="ECO:0000256" key="1">
    <source>
        <dbReference type="ARBA" id="ARBA00004477"/>
    </source>
</evidence>
<dbReference type="Proteomes" id="UP001286313">
    <property type="component" value="Unassembled WGS sequence"/>
</dbReference>
<evidence type="ECO:0000256" key="8">
    <source>
        <dbReference type="ARBA" id="ARBA00022989"/>
    </source>
</evidence>
<feature type="region of interest" description="Disordered" evidence="11">
    <location>
        <begin position="110"/>
        <end position="166"/>
    </location>
</feature>
<dbReference type="PANTHER" id="PTHR12443">
    <property type="entry name" value="TRANSLOCATION PROTEIN SEC62"/>
    <property type="match status" value="1"/>
</dbReference>
<evidence type="ECO:0000256" key="5">
    <source>
        <dbReference type="ARBA" id="ARBA00022692"/>
    </source>
</evidence>
<evidence type="ECO:0000256" key="2">
    <source>
        <dbReference type="ARBA" id="ARBA00010604"/>
    </source>
</evidence>
<feature type="compositionally biased region" description="Basic and acidic residues" evidence="11">
    <location>
        <begin position="117"/>
        <end position="136"/>
    </location>
</feature>
<dbReference type="Pfam" id="PF03839">
    <property type="entry name" value="Sec62"/>
    <property type="match status" value="1"/>
</dbReference>
<feature type="compositionally biased region" description="Basic and acidic residues" evidence="11">
    <location>
        <begin position="145"/>
        <end position="165"/>
    </location>
</feature>
<evidence type="ECO:0000256" key="11">
    <source>
        <dbReference type="SAM" id="MobiDB-lite"/>
    </source>
</evidence>
<dbReference type="AlphaFoldDB" id="A0AAE1BT30"/>
<dbReference type="GO" id="GO:0005789">
    <property type="term" value="C:endoplasmic reticulum membrane"/>
    <property type="evidence" value="ECO:0007669"/>
    <property type="project" value="UniProtKB-SubCell"/>
</dbReference>
<evidence type="ECO:0000256" key="10">
    <source>
        <dbReference type="ARBA" id="ARBA00023136"/>
    </source>
</evidence>
<dbReference type="InterPro" id="IPR004728">
    <property type="entry name" value="Sec62"/>
</dbReference>
<evidence type="ECO:0000256" key="9">
    <source>
        <dbReference type="ARBA" id="ARBA00023010"/>
    </source>
</evidence>
<comment type="similarity">
    <text evidence="2">Belongs to the SEC62 family.</text>
</comment>
<keyword evidence="14" id="KW-1185">Reference proteome</keyword>
<feature type="compositionally biased region" description="Basic and acidic residues" evidence="11">
    <location>
        <begin position="309"/>
        <end position="322"/>
    </location>
</feature>
<evidence type="ECO:0000256" key="12">
    <source>
        <dbReference type="SAM" id="Phobius"/>
    </source>
</evidence>
<evidence type="ECO:0000313" key="13">
    <source>
        <dbReference type="EMBL" id="KAK3856340.1"/>
    </source>
</evidence>
<feature type="transmembrane region" description="Helical" evidence="12">
    <location>
        <begin position="229"/>
        <end position="261"/>
    </location>
</feature>
<feature type="region of interest" description="Disordered" evidence="11">
    <location>
        <begin position="303"/>
        <end position="428"/>
    </location>
</feature>
<evidence type="ECO:0000256" key="4">
    <source>
        <dbReference type="ARBA" id="ARBA00022448"/>
    </source>
</evidence>
<evidence type="ECO:0000256" key="3">
    <source>
        <dbReference type="ARBA" id="ARBA00021257"/>
    </source>
</evidence>
<dbReference type="EMBL" id="JAWQEG010005914">
    <property type="protein sequence ID" value="KAK3856340.1"/>
    <property type="molecule type" value="Genomic_DNA"/>
</dbReference>
<feature type="compositionally biased region" description="Basic and acidic residues" evidence="11">
    <location>
        <begin position="382"/>
        <end position="406"/>
    </location>
</feature>
<keyword evidence="10 12" id="KW-0472">Membrane</keyword>
<accession>A0AAE1BT30</accession>
<name>A0AAE1BT30_PETCI</name>
<keyword evidence="9" id="KW-0811">Translocation</keyword>
<feature type="compositionally biased region" description="Polar residues" evidence="11">
    <location>
        <begin position="351"/>
        <end position="365"/>
    </location>
</feature>
<evidence type="ECO:0000313" key="14">
    <source>
        <dbReference type="Proteomes" id="UP001286313"/>
    </source>
</evidence>
<feature type="compositionally biased region" description="Acidic residues" evidence="11">
    <location>
        <begin position="408"/>
        <end position="420"/>
    </location>
</feature>
<feature type="transmembrane region" description="Helical" evidence="12">
    <location>
        <begin position="200"/>
        <end position="223"/>
    </location>
</feature>
<sequence length="428" mass="49470">MAEKRKPKKKGQDIPLPVEEKPTKQEYAIATYLNKYCPTKKTKFLNHQVNYFYANKAIDTLLDSQWATGKDCIFTDRQSVVQYCNKLLKLKFYHRAKKIPITDKDLRPKDLKKKKEKEKEKEKEEKKKKDVKKEDKKEEEEADEEAKSETALTDKDGKEKDEDKEKKKKKKSKIKLDMHLEQIFVDGSDAYVWMYDPIPFWYYIAGGLCLFGAIAVCLFPLWPPTVRKGVYYLSVAAAGFLGVILGLAVVRFIVFIIIWVLSMGIHHLWLLPNLTEDVGFFASFWPLYHYEYRGEGYDKKSKKKKKKQELKDQEDQEKRSDGDETVDGQDTAAETDKPETDVERVAGEEQTAASETDSENSNSQPFEMVEKEDVVDQGEEEQQQKEGDAERAPDKGSCVEELKGSSEGELEEEEEEEEEEERKNATSS</sequence>
<protein>
    <recommendedName>
        <fullName evidence="3">Translocation protein SEC62</fullName>
    </recommendedName>
</protein>
<organism evidence="13 14">
    <name type="scientific">Petrolisthes cinctipes</name>
    <name type="common">Flat porcelain crab</name>
    <dbReference type="NCBI Taxonomy" id="88211"/>
    <lineage>
        <taxon>Eukaryota</taxon>
        <taxon>Metazoa</taxon>
        <taxon>Ecdysozoa</taxon>
        <taxon>Arthropoda</taxon>
        <taxon>Crustacea</taxon>
        <taxon>Multicrustacea</taxon>
        <taxon>Malacostraca</taxon>
        <taxon>Eumalacostraca</taxon>
        <taxon>Eucarida</taxon>
        <taxon>Decapoda</taxon>
        <taxon>Pleocyemata</taxon>
        <taxon>Anomura</taxon>
        <taxon>Galatheoidea</taxon>
        <taxon>Porcellanidae</taxon>
        <taxon>Petrolisthes</taxon>
    </lineage>
</organism>
<dbReference type="PANTHER" id="PTHR12443:SF9">
    <property type="entry name" value="TRANSLOCATION PROTEIN SEC62"/>
    <property type="match status" value="1"/>
</dbReference>
<gene>
    <name evidence="13" type="ORF">Pcinc_037329</name>
</gene>
<feature type="compositionally biased region" description="Basic and acidic residues" evidence="11">
    <location>
        <begin position="334"/>
        <end position="347"/>
    </location>
</feature>
<reference evidence="13" key="1">
    <citation type="submission" date="2023-10" db="EMBL/GenBank/DDBJ databases">
        <title>Genome assemblies of two species of porcelain crab, Petrolisthes cinctipes and Petrolisthes manimaculis (Anomura: Porcellanidae).</title>
        <authorList>
            <person name="Angst P."/>
        </authorList>
    </citation>
    <scope>NUCLEOTIDE SEQUENCE</scope>
    <source>
        <strain evidence="13">PB745_01</strain>
        <tissue evidence="13">Gill</tissue>
    </source>
</reference>
<keyword evidence="4" id="KW-0813">Transport</keyword>
<dbReference type="GO" id="GO:0031204">
    <property type="term" value="P:post-translational protein targeting to membrane, translocation"/>
    <property type="evidence" value="ECO:0007669"/>
    <property type="project" value="TreeGrafter"/>
</dbReference>
<comment type="caution">
    <text evidence="13">The sequence shown here is derived from an EMBL/GenBank/DDBJ whole genome shotgun (WGS) entry which is preliminary data.</text>
</comment>
<proteinExistence type="inferred from homology"/>